<dbReference type="Pfam" id="PF13231">
    <property type="entry name" value="PMT_2"/>
    <property type="match status" value="1"/>
</dbReference>
<protein>
    <submittedName>
        <fullName evidence="3">Glycosyltransferase</fullName>
    </submittedName>
</protein>
<keyword evidence="1" id="KW-1133">Transmembrane helix</keyword>
<dbReference type="EMBL" id="CP021694">
    <property type="protein sequence ID" value="ARX33161.1"/>
    <property type="molecule type" value="Genomic_DNA"/>
</dbReference>
<feature type="transmembrane region" description="Helical" evidence="1">
    <location>
        <begin position="272"/>
        <end position="291"/>
    </location>
</feature>
<sequence length="491" mass="56393">MTLSFARLRKPVYWWIIGYAVLWIIVSYLFDPTVPYDAVEAVNWGTNGGWGSPKNPWFVGFIMWPAIYGGIDFSFYWYFIHFVMIAIGLLGVWNLAYKLTKNYHLAWFAMLGLNLSGIINFDIIPYNDNYILVGCWPWALYFFLCAINDNPKYWCGFAAVMGVATMGKYSSLALIGAVFLLSVLVPKVRQSYRSPYFYFAIAIWLAFVIPNFIWLWQNDFAAFKWVDSQIEARFNLRTLRAALTVFYPVLLMWGIVRLYGGRVSWRTSQDSQLLNFILLFPLAIIFIWFSFHEGGRITEWLQPFMSVATALFVGSISVIPKRSLRGVLYGLAVFGMLVVSGYTVVQAANVRNAGQKFIGVKTFVQDVENAWHQHYHQPLSYVGGEYMHEWVTFYGKDRPLSAQPWIVEKDVQPPNIYNRHITLAQLEDKGVLLIGPVGYYCDKAHFDAGLQYWPSLKIADTQEIMFRSEPDALAEPVCIAFVSPKQQSEKL</sequence>
<evidence type="ECO:0000313" key="6">
    <source>
        <dbReference type="Proteomes" id="UP000251485"/>
    </source>
</evidence>
<feature type="transmembrane region" description="Helical" evidence="1">
    <location>
        <begin position="303"/>
        <end position="320"/>
    </location>
</feature>
<dbReference type="AlphaFoldDB" id="A0A1Z1SRM6"/>
<feature type="transmembrane region" description="Helical" evidence="1">
    <location>
        <begin position="196"/>
        <end position="217"/>
    </location>
</feature>
<organism evidence="4 6">
    <name type="scientific">Proteus mirabilis</name>
    <dbReference type="NCBI Taxonomy" id="584"/>
    <lineage>
        <taxon>Bacteria</taxon>
        <taxon>Pseudomonadati</taxon>
        <taxon>Pseudomonadota</taxon>
        <taxon>Gammaproteobacteria</taxon>
        <taxon>Enterobacterales</taxon>
        <taxon>Morganellaceae</taxon>
        <taxon>Proteus</taxon>
    </lineage>
</organism>
<feature type="transmembrane region" description="Helical" evidence="1">
    <location>
        <begin position="75"/>
        <end position="93"/>
    </location>
</feature>
<dbReference type="InterPro" id="IPR038731">
    <property type="entry name" value="RgtA/B/C-like"/>
</dbReference>
<feature type="domain" description="Glycosyltransferase RgtA/B/C/D-like" evidence="2">
    <location>
        <begin position="75"/>
        <end position="214"/>
    </location>
</feature>
<evidence type="ECO:0000259" key="2">
    <source>
        <dbReference type="Pfam" id="PF13231"/>
    </source>
</evidence>
<evidence type="ECO:0000313" key="4">
    <source>
        <dbReference type="EMBL" id="SPZ01263.1"/>
    </source>
</evidence>
<name>A0A1Z1SRM6_PROMI</name>
<dbReference type="Proteomes" id="UP000195540">
    <property type="component" value="Chromosome"/>
</dbReference>
<gene>
    <name evidence="3" type="ORF">AM402_03050</name>
    <name evidence="4" type="ORF">NCTC10975_03907</name>
</gene>
<evidence type="ECO:0000256" key="1">
    <source>
        <dbReference type="SAM" id="Phobius"/>
    </source>
</evidence>
<keyword evidence="1" id="KW-0472">Membrane</keyword>
<dbReference type="STRING" id="584.AOUC001_00900"/>
<reference evidence="4 6" key="2">
    <citation type="submission" date="2018-06" db="EMBL/GenBank/DDBJ databases">
        <authorList>
            <consortium name="Pathogen Informatics"/>
            <person name="Doyle S."/>
        </authorList>
    </citation>
    <scope>NUCLEOTIDE SEQUENCE [LARGE SCALE GENOMIC DNA]</scope>
    <source>
        <strain evidence="4 6">NCTC10975</strain>
    </source>
</reference>
<evidence type="ECO:0000313" key="5">
    <source>
        <dbReference type="Proteomes" id="UP000195540"/>
    </source>
</evidence>
<keyword evidence="1" id="KW-0812">Transmembrane</keyword>
<evidence type="ECO:0000313" key="3">
    <source>
        <dbReference type="EMBL" id="ARX33161.1"/>
    </source>
</evidence>
<feature type="transmembrane region" description="Helical" evidence="1">
    <location>
        <begin position="326"/>
        <end position="345"/>
    </location>
</feature>
<proteinExistence type="predicted"/>
<feature type="transmembrane region" description="Helical" evidence="1">
    <location>
        <begin position="105"/>
        <end position="124"/>
    </location>
</feature>
<dbReference type="Proteomes" id="UP000251485">
    <property type="component" value="Unassembled WGS sequence"/>
</dbReference>
<dbReference type="EMBL" id="UAUE01000027">
    <property type="protein sequence ID" value="SPZ01263.1"/>
    <property type="molecule type" value="Genomic_DNA"/>
</dbReference>
<accession>A0A1Z1SRM6</accession>
<feature type="transmembrane region" description="Helical" evidence="1">
    <location>
        <begin position="12"/>
        <end position="30"/>
    </location>
</feature>
<dbReference type="RefSeq" id="WP_087726329.1">
    <property type="nucleotide sequence ID" value="NZ_BGKS01000001.1"/>
</dbReference>
<feature type="transmembrane region" description="Helical" evidence="1">
    <location>
        <begin position="154"/>
        <end position="184"/>
    </location>
</feature>
<reference evidence="3 5" key="1">
    <citation type="submission" date="2017-05" db="EMBL/GenBank/DDBJ databases">
        <title>Whole genome sequencing of Proteus mirabilis AR_0155.</title>
        <authorList>
            <person name="Conlan S."/>
            <person name="Thomas P.J."/>
            <person name="Mullikin J."/>
            <person name="Frank K.M."/>
            <person name="Segre J.A."/>
        </authorList>
    </citation>
    <scope>NUCLEOTIDE SEQUENCE [LARGE SCALE GENOMIC DNA]</scope>
    <source>
        <strain evidence="3 5">AR_0155</strain>
    </source>
</reference>
<feature type="transmembrane region" description="Helical" evidence="1">
    <location>
        <begin position="238"/>
        <end position="260"/>
    </location>
</feature>